<feature type="region of interest" description="Disordered" evidence="1">
    <location>
        <begin position="1"/>
        <end position="33"/>
    </location>
</feature>
<keyword evidence="2" id="KW-0812">Transmembrane</keyword>
<sequence>MSKRTNVSQRTNDLLSDWLDDADGNPGSEQNLSADGVCESVADSLLVHGLLADIGHRDAEHDARQIQALMKRIDLESKSEPDAVPDPSESSGRGRFAVVSSALALAAAVMVMFAVVGPQQRVSAAMASLEKVVEAALKPLDRTYRVHVVEEYSPDKRPRNLSQTAWDRKSPKQIDGATIYVRGANEYVMTVLLAQGGTRTSGCDGRYSWSFREDGPVHVTEDLNRFRGGMPGGQHDMPFLNIHAHLSQLKVGYDVELIDLQESTADSVSLSQLNCARKSNDVRGTKWVKIRFDPKNGTVHKMMLDGLPRGRGGPKSVMLELIDQSDLGQDFFSHDSHHLPERKVRFE</sequence>
<keyword evidence="2" id="KW-1133">Transmembrane helix</keyword>
<dbReference type="EMBL" id="FXUG01000005">
    <property type="protein sequence ID" value="SMP55734.1"/>
    <property type="molecule type" value="Genomic_DNA"/>
</dbReference>
<name>A0ABY1Q290_9BACT</name>
<dbReference type="Proteomes" id="UP001158067">
    <property type="component" value="Unassembled WGS sequence"/>
</dbReference>
<accession>A0ABY1Q290</accession>
<feature type="transmembrane region" description="Helical" evidence="2">
    <location>
        <begin position="96"/>
        <end position="116"/>
    </location>
</feature>
<feature type="compositionally biased region" description="Polar residues" evidence="1">
    <location>
        <begin position="1"/>
        <end position="14"/>
    </location>
</feature>
<evidence type="ECO:0000313" key="4">
    <source>
        <dbReference type="Proteomes" id="UP001158067"/>
    </source>
</evidence>
<comment type="caution">
    <text evidence="3">The sequence shown here is derived from an EMBL/GenBank/DDBJ whole genome shotgun (WGS) entry which is preliminary data.</text>
</comment>
<gene>
    <name evidence="3" type="ORF">SAMN06265222_10534</name>
</gene>
<evidence type="ECO:0000256" key="1">
    <source>
        <dbReference type="SAM" id="MobiDB-lite"/>
    </source>
</evidence>
<organism evidence="3 4">
    <name type="scientific">Neorhodopirellula lusitana</name>
    <dbReference type="NCBI Taxonomy" id="445327"/>
    <lineage>
        <taxon>Bacteria</taxon>
        <taxon>Pseudomonadati</taxon>
        <taxon>Planctomycetota</taxon>
        <taxon>Planctomycetia</taxon>
        <taxon>Pirellulales</taxon>
        <taxon>Pirellulaceae</taxon>
        <taxon>Neorhodopirellula</taxon>
    </lineage>
</organism>
<proteinExistence type="predicted"/>
<evidence type="ECO:0000256" key="2">
    <source>
        <dbReference type="SAM" id="Phobius"/>
    </source>
</evidence>
<reference evidence="3 4" key="1">
    <citation type="submission" date="2017-05" db="EMBL/GenBank/DDBJ databases">
        <authorList>
            <person name="Varghese N."/>
            <person name="Submissions S."/>
        </authorList>
    </citation>
    <scope>NUCLEOTIDE SEQUENCE [LARGE SCALE GENOMIC DNA]</scope>
    <source>
        <strain evidence="3 4">DSM 25457</strain>
    </source>
</reference>
<keyword evidence="2" id="KW-0472">Membrane</keyword>
<dbReference type="RefSeq" id="WP_283432510.1">
    <property type="nucleotide sequence ID" value="NZ_FXUG01000005.1"/>
</dbReference>
<keyword evidence="4" id="KW-1185">Reference proteome</keyword>
<protein>
    <submittedName>
        <fullName evidence="3">Uncharacterized protein</fullName>
    </submittedName>
</protein>
<evidence type="ECO:0000313" key="3">
    <source>
        <dbReference type="EMBL" id="SMP55734.1"/>
    </source>
</evidence>